<reference evidence="2 3" key="1">
    <citation type="submission" date="2014-11" db="EMBL/GenBank/DDBJ databases">
        <title>Genome of a novel goose pathogen.</title>
        <authorList>
            <person name="Hansen C.M."/>
            <person name="Hueffer K."/>
            <person name="Choi S.C."/>
        </authorList>
    </citation>
    <scope>NUCLEOTIDE SEQUENCE [LARGE SCALE GENOMIC DNA]</scope>
    <source>
        <strain evidence="2 3">KH1503</strain>
    </source>
</reference>
<dbReference type="Pfam" id="PF02589">
    <property type="entry name" value="LUD_dom"/>
    <property type="match status" value="1"/>
</dbReference>
<dbReference type="PANTHER" id="PTHR43682">
    <property type="entry name" value="LACTATE UTILIZATION PROTEIN C"/>
    <property type="match status" value="1"/>
</dbReference>
<dbReference type="RefSeq" id="WP_047760611.1">
    <property type="nucleotide sequence ID" value="NZ_CP091510.1"/>
</dbReference>
<evidence type="ECO:0000313" key="3">
    <source>
        <dbReference type="Proteomes" id="UP000036027"/>
    </source>
</evidence>
<dbReference type="OrthoDB" id="9794157at2"/>
<comment type="caution">
    <text evidence="2">The sequence shown here is derived from an EMBL/GenBank/DDBJ whole genome shotgun (WGS) entry which is preliminary data.</text>
</comment>
<sequence>MSARENILAKLRKADAYPMREPDTFDYYAEMTPQWPNETDRLKHWAKAMRAVKTEIYWVNSNNWTQVFCQVTQEKGLKNILMPMQTEHGKLAAQALQSNAPEVEIKVFDRLIEDWKDEFFNGVDAGFTSSRCGIAHTGTLMLWPTPEEPRSQSLVPPVHICLFDTTRMYNNFHQAVEGEQMAGDMPTNVVLVSGPSKTADIQLTLAYGAHGPRDMVVLAVLPDHINPADLEETA</sequence>
<keyword evidence="3" id="KW-1185">Reference proteome</keyword>
<dbReference type="InterPro" id="IPR037171">
    <property type="entry name" value="NagB/RpiA_transferase-like"/>
</dbReference>
<dbReference type="STRING" id="1470200.PL75_03990"/>
<dbReference type="EMBL" id="JTDO01000004">
    <property type="protein sequence ID" value="KLT73378.1"/>
    <property type="molecule type" value="Genomic_DNA"/>
</dbReference>
<evidence type="ECO:0000313" key="2">
    <source>
        <dbReference type="EMBL" id="KLT73378.1"/>
    </source>
</evidence>
<evidence type="ECO:0000259" key="1">
    <source>
        <dbReference type="Pfam" id="PF02589"/>
    </source>
</evidence>
<name>A0A0J1C514_9NEIS</name>
<organism evidence="2 3">
    <name type="scientific">Neisseria arctica</name>
    <dbReference type="NCBI Taxonomy" id="1470200"/>
    <lineage>
        <taxon>Bacteria</taxon>
        <taxon>Pseudomonadati</taxon>
        <taxon>Pseudomonadota</taxon>
        <taxon>Betaproteobacteria</taxon>
        <taxon>Neisseriales</taxon>
        <taxon>Neisseriaceae</taxon>
        <taxon>Neisseria</taxon>
    </lineage>
</organism>
<accession>A0A0J1C514</accession>
<dbReference type="InterPro" id="IPR003741">
    <property type="entry name" value="LUD_dom"/>
</dbReference>
<dbReference type="Gene3D" id="3.40.50.10420">
    <property type="entry name" value="NagB/RpiA/CoA transferase-like"/>
    <property type="match status" value="1"/>
</dbReference>
<proteinExistence type="predicted"/>
<dbReference type="SUPFAM" id="SSF100950">
    <property type="entry name" value="NagB/RpiA/CoA transferase-like"/>
    <property type="match status" value="1"/>
</dbReference>
<dbReference type="Proteomes" id="UP000036027">
    <property type="component" value="Unassembled WGS sequence"/>
</dbReference>
<feature type="domain" description="LUD" evidence="1">
    <location>
        <begin position="42"/>
        <end position="220"/>
    </location>
</feature>
<dbReference type="PATRIC" id="fig|1470200.3.peg.1929"/>
<dbReference type="AlphaFoldDB" id="A0A0J1C514"/>
<dbReference type="PANTHER" id="PTHR43682:SF1">
    <property type="entry name" value="LACTATE UTILIZATION PROTEIN C"/>
    <property type="match status" value="1"/>
</dbReference>
<gene>
    <name evidence="2" type="ORF">PL75_03990</name>
</gene>
<dbReference type="InterPro" id="IPR024185">
    <property type="entry name" value="FTHF_cligase-like_sf"/>
</dbReference>
<protein>
    <recommendedName>
        <fullName evidence="1">LUD domain-containing protein</fullName>
    </recommendedName>
</protein>